<dbReference type="AlphaFoldDB" id="A0A0P0RPA8"/>
<organism evidence="1 2">
    <name type="scientific">Paraburkholderia caribensis MBA4</name>
    <dbReference type="NCBI Taxonomy" id="1323664"/>
    <lineage>
        <taxon>Bacteria</taxon>
        <taxon>Pseudomonadati</taxon>
        <taxon>Pseudomonadota</taxon>
        <taxon>Betaproteobacteria</taxon>
        <taxon>Burkholderiales</taxon>
        <taxon>Burkholderiaceae</taxon>
        <taxon>Paraburkholderia</taxon>
    </lineage>
</organism>
<dbReference type="KEGG" id="bcai:K788_00042325"/>
<geneLocation type="plasmid" evidence="2"/>
<proteinExistence type="predicted"/>
<gene>
    <name evidence="1" type="ORF">K788_00042325</name>
</gene>
<evidence type="ECO:0000313" key="1">
    <source>
        <dbReference type="EMBL" id="ALL70572.1"/>
    </source>
</evidence>
<dbReference type="EMBL" id="CP012748">
    <property type="protein sequence ID" value="ALL70572.1"/>
    <property type="molecule type" value="Genomic_DNA"/>
</dbReference>
<keyword evidence="1" id="KW-0614">Plasmid</keyword>
<evidence type="ECO:0000313" key="2">
    <source>
        <dbReference type="Proteomes" id="UP000019146"/>
    </source>
</evidence>
<reference evidence="1 2" key="1">
    <citation type="journal article" date="2014" name="Genome Announc.">
        <title>Draft Genome Sequence of the Haloacid-Degrading Burkholderia caribensis Strain MBA4.</title>
        <authorList>
            <person name="Pan Y."/>
            <person name="Kong K.F."/>
            <person name="Tsang J.S."/>
        </authorList>
    </citation>
    <scope>NUCLEOTIDE SEQUENCE [LARGE SCALE GENOMIC DNA]</scope>
    <source>
        <strain evidence="1 2">MBA4</strain>
        <plasmid evidence="2">Plasmid</plasmid>
    </source>
</reference>
<name>A0A0P0RPA8_9BURK</name>
<accession>A0A0P0RPA8</accession>
<sequence>MNLLGFGAAALAVATAFASTVGGSAKSRG</sequence>
<protein>
    <submittedName>
        <fullName evidence="1">Uncharacterized protein</fullName>
    </submittedName>
</protein>
<dbReference type="Proteomes" id="UP000019146">
    <property type="component" value="Plasmid unnamed"/>
</dbReference>